<evidence type="ECO:0000313" key="2">
    <source>
        <dbReference type="Proteomes" id="UP000008809"/>
    </source>
</evidence>
<proteinExistence type="predicted"/>
<dbReference type="RefSeq" id="WP_011442668.1">
    <property type="nucleotide sequence ID" value="NC_007778.1"/>
</dbReference>
<dbReference type="STRING" id="316058.RPB_3790"/>
<protein>
    <submittedName>
        <fullName evidence="1">Uncharacterized protein</fullName>
    </submittedName>
</protein>
<keyword evidence="2" id="KW-1185">Reference proteome</keyword>
<organism evidence="1 2">
    <name type="scientific">Rhodopseudomonas palustris (strain HaA2)</name>
    <dbReference type="NCBI Taxonomy" id="316058"/>
    <lineage>
        <taxon>Bacteria</taxon>
        <taxon>Pseudomonadati</taxon>
        <taxon>Pseudomonadota</taxon>
        <taxon>Alphaproteobacteria</taxon>
        <taxon>Hyphomicrobiales</taxon>
        <taxon>Nitrobacteraceae</taxon>
        <taxon>Rhodopseudomonas</taxon>
    </lineage>
</organism>
<dbReference type="HOGENOM" id="CLU_485641_0_0_5"/>
<dbReference type="KEGG" id="rpb:RPB_3790"/>
<dbReference type="OrthoDB" id="8737571at2"/>
<accession>Q2ITH6</accession>
<dbReference type="eggNOG" id="COG0388">
    <property type="taxonomic scope" value="Bacteria"/>
</dbReference>
<gene>
    <name evidence="1" type="ordered locus">RPB_3790</name>
</gene>
<dbReference type="AlphaFoldDB" id="Q2ITH6"/>
<sequence length="632" mass="70005">MPYIAFPKLDGRYPAAYETPPVLPPDIFAAAGYALQYSGAYHHVIAHVASRPARPALQVEVTPEFIAEARATAAAWRLFNPLEHYSSKKPKIFADWIGGRDGEPLRRLHQAWTAVWKHAGAVPIFSEYKSSTPPPPWWSEALFLFIAADEAARNMGFAEYSQIEQASPTGQQPWFFAPVNEIFFDIARRATEKPSTKSSAARGGAPFLQHSPISSFSGASQDVVCVLPKARTAAVGCTLRSLSHHLALLPPRSIARAGWLPYLLSEAPPDERHMNLLLIPFPYTIPASAFQPQPGYAGEGAKRWGFFNLEQTWLKRVSTATLVDFVKQLAAAAKTEADVVHGIVFPELALDEDTWDQLCESLPQALPDLEFIIAGVSGDGSRHGNFVSVAAFQRSAGPGSTGDDRSQKIGFLSKREKHHRWTLDRDEVLSYGLEGRLSPSILWSEDIDLLSRRVDFAVVRQSSVISAMICEDLARVDPCQELIRAIGSSIIFALLMDAPQLKARWPARYATVLAEDPGCAVLTLTSRGLMTRQHQIGKYRSKGPMDRVIALWRDDDRTDPIEISCPSEAQAVRLTLSGVPVVDRTLDGREDRSAVAWRYANHVSVRLDHVEENFRDVLGEDDLAVRREDPDK</sequence>
<evidence type="ECO:0000313" key="1">
    <source>
        <dbReference type="EMBL" id="ABD08484.1"/>
    </source>
</evidence>
<dbReference type="Proteomes" id="UP000008809">
    <property type="component" value="Chromosome"/>
</dbReference>
<reference evidence="1 2" key="1">
    <citation type="submission" date="2006-01" db="EMBL/GenBank/DDBJ databases">
        <title>Complete sequence of Rhodopseudomonas palustris HaA2.</title>
        <authorList>
            <consortium name="US DOE Joint Genome Institute"/>
            <person name="Copeland A."/>
            <person name="Lucas S."/>
            <person name="Lapidus A."/>
            <person name="Barry K."/>
            <person name="Detter J.C."/>
            <person name="Glavina T."/>
            <person name="Hammon N."/>
            <person name="Israni S."/>
            <person name="Pitluck S."/>
            <person name="Chain P."/>
            <person name="Malfatti S."/>
            <person name="Shin M."/>
            <person name="Vergez L."/>
            <person name="Schmutz J."/>
            <person name="Larimer F."/>
            <person name="Land M."/>
            <person name="Hauser L."/>
            <person name="Pelletier D.A."/>
            <person name="Kyrpides N."/>
            <person name="Anderson I."/>
            <person name="Oda Y."/>
            <person name="Harwood C.S."/>
            <person name="Richardson P."/>
        </authorList>
    </citation>
    <scope>NUCLEOTIDE SEQUENCE [LARGE SCALE GENOMIC DNA]</scope>
    <source>
        <strain evidence="1 2">HaA2</strain>
    </source>
</reference>
<name>Q2ITH6_RHOP2</name>
<dbReference type="EMBL" id="CP000250">
    <property type="protein sequence ID" value="ABD08484.1"/>
    <property type="molecule type" value="Genomic_DNA"/>
</dbReference>